<evidence type="ECO:0000256" key="1">
    <source>
        <dbReference type="SAM" id="SignalP"/>
    </source>
</evidence>
<keyword evidence="1" id="KW-0732">Signal</keyword>
<comment type="caution">
    <text evidence="2">The sequence shown here is derived from an EMBL/GenBank/DDBJ whole genome shotgun (WGS) entry which is preliminary data.</text>
</comment>
<organism evidence="2 3">
    <name type="scientific">Clonorchis sinensis</name>
    <name type="common">Chinese liver fluke</name>
    <dbReference type="NCBI Taxonomy" id="79923"/>
    <lineage>
        <taxon>Eukaryota</taxon>
        <taxon>Metazoa</taxon>
        <taxon>Spiralia</taxon>
        <taxon>Lophotrochozoa</taxon>
        <taxon>Platyhelminthes</taxon>
        <taxon>Trematoda</taxon>
        <taxon>Digenea</taxon>
        <taxon>Opisthorchiida</taxon>
        <taxon>Opisthorchiata</taxon>
        <taxon>Opisthorchiidae</taxon>
        <taxon>Clonorchis</taxon>
    </lineage>
</organism>
<dbReference type="Proteomes" id="UP000286415">
    <property type="component" value="Unassembled WGS sequence"/>
</dbReference>
<feature type="signal peptide" evidence="1">
    <location>
        <begin position="1"/>
        <end position="24"/>
    </location>
</feature>
<reference evidence="2 3" key="2">
    <citation type="journal article" date="2021" name="Genomics">
        <title>High-quality reference genome for Clonorchis sinensis.</title>
        <authorList>
            <person name="Young N.D."/>
            <person name="Stroehlein A.J."/>
            <person name="Kinkar L."/>
            <person name="Wang T."/>
            <person name="Sohn W.M."/>
            <person name="Chang B.C.H."/>
            <person name="Kaur P."/>
            <person name="Weisz D."/>
            <person name="Dudchenko O."/>
            <person name="Aiden E.L."/>
            <person name="Korhonen P.K."/>
            <person name="Gasser R.B."/>
        </authorList>
    </citation>
    <scope>NUCLEOTIDE SEQUENCE [LARGE SCALE GENOMIC DNA]</scope>
    <source>
        <strain evidence="2">Cs-k2</strain>
    </source>
</reference>
<dbReference type="EMBL" id="NIRI02000056">
    <property type="protein sequence ID" value="KAG5442978.1"/>
    <property type="molecule type" value="Genomic_DNA"/>
</dbReference>
<keyword evidence="3" id="KW-1185">Reference proteome</keyword>
<evidence type="ECO:0008006" key="4">
    <source>
        <dbReference type="Google" id="ProtNLM"/>
    </source>
</evidence>
<protein>
    <recommendedName>
        <fullName evidence="4">Secreted protein</fullName>
    </recommendedName>
</protein>
<proteinExistence type="predicted"/>
<reference evidence="2 3" key="1">
    <citation type="journal article" date="2018" name="Biotechnol. Adv.">
        <title>Improved genomic resources and new bioinformatic workflow for the carcinogenic parasite Clonorchis sinensis: Biotechnological implications.</title>
        <authorList>
            <person name="Wang D."/>
            <person name="Korhonen P.K."/>
            <person name="Gasser R.B."/>
            <person name="Young N.D."/>
        </authorList>
    </citation>
    <scope>NUCLEOTIDE SEQUENCE [LARGE SCALE GENOMIC DNA]</scope>
    <source>
        <strain evidence="2">Cs-k2</strain>
    </source>
</reference>
<accession>A0A8T1M1Z3</accession>
<gene>
    <name evidence="2" type="ORF">CSKR_202693</name>
</gene>
<feature type="chain" id="PRO_5035712717" description="Secreted protein" evidence="1">
    <location>
        <begin position="25"/>
        <end position="124"/>
    </location>
</feature>
<dbReference type="AlphaFoldDB" id="A0A8T1M1Z3"/>
<evidence type="ECO:0000313" key="2">
    <source>
        <dbReference type="EMBL" id="KAG5442978.1"/>
    </source>
</evidence>
<evidence type="ECO:0000313" key="3">
    <source>
        <dbReference type="Proteomes" id="UP000286415"/>
    </source>
</evidence>
<name>A0A8T1M1Z3_CLOSI</name>
<sequence>MLFGAFSGLFLVLHILRLAKLTTSQSNFIAVHLRTCAIYGMSKHSLCTLVGKNQYGSNHPPPSRFLTIPYSFSRHGANLLVQYKVVRCFFSACVIEPGSTHTPYFCDSNDPTCIILFCLTSRTE</sequence>